<name>A0AA40SMT2_9MICO</name>
<dbReference type="AlphaFoldDB" id="A0AA40SMT2"/>
<feature type="transmembrane region" description="Helical" evidence="1">
    <location>
        <begin position="94"/>
        <end position="114"/>
    </location>
</feature>
<keyword evidence="1" id="KW-0472">Membrane</keyword>
<feature type="transmembrane region" description="Helical" evidence="1">
    <location>
        <begin position="23"/>
        <end position="40"/>
    </location>
</feature>
<reference evidence="2 3" key="1">
    <citation type="submission" date="2020-08" db="EMBL/GenBank/DDBJ databases">
        <title>Sequencing the genomes of 1000 actinobacteria strains.</title>
        <authorList>
            <person name="Klenk H.-P."/>
        </authorList>
    </citation>
    <scope>NUCLEOTIDE SEQUENCE [LARGE SCALE GENOMIC DNA]</scope>
    <source>
        <strain evidence="2 3">DSM 19600</strain>
    </source>
</reference>
<accession>A0AA40SMT2</accession>
<keyword evidence="1" id="KW-1133">Transmembrane helix</keyword>
<dbReference type="EMBL" id="JACIFH010000001">
    <property type="protein sequence ID" value="MBB4139087.1"/>
    <property type="molecule type" value="Genomic_DNA"/>
</dbReference>
<evidence type="ECO:0000256" key="1">
    <source>
        <dbReference type="SAM" id="Phobius"/>
    </source>
</evidence>
<keyword evidence="1" id="KW-0812">Transmembrane</keyword>
<dbReference type="RefSeq" id="WP_183498785.1">
    <property type="nucleotide sequence ID" value="NZ_BAABCO010000001.1"/>
</dbReference>
<sequence>MNALEDFLTRAVARALRRPLQRWLVRGAMLVLGAAVQLWLTWLGAGPLMQVLAWTALAFGVLLPRTSAPLIAGLTVVMEAAVVTPQPVEAVPVALGLAGWHLCAVMLTTGRPWARLGAGARRAMGMPALIGLAGVIVAMPPALLAGGLVLPEVAAISMLLVLGVVLGAAVALWPAPGEGQSARR</sequence>
<feature type="transmembrane region" description="Helical" evidence="1">
    <location>
        <begin position="155"/>
        <end position="175"/>
    </location>
</feature>
<keyword evidence="3" id="KW-1185">Reference proteome</keyword>
<proteinExistence type="predicted"/>
<gene>
    <name evidence="2" type="ORF">BKA10_000881</name>
</gene>
<comment type="caution">
    <text evidence="2">The sequence shown here is derived from an EMBL/GenBank/DDBJ whole genome shotgun (WGS) entry which is preliminary data.</text>
</comment>
<evidence type="ECO:0000313" key="3">
    <source>
        <dbReference type="Proteomes" id="UP000549113"/>
    </source>
</evidence>
<evidence type="ECO:0000313" key="2">
    <source>
        <dbReference type="EMBL" id="MBB4139087.1"/>
    </source>
</evidence>
<protein>
    <submittedName>
        <fullName evidence="2">Uncharacterized protein</fullName>
    </submittedName>
</protein>
<dbReference type="Proteomes" id="UP000549113">
    <property type="component" value="Unassembled WGS sequence"/>
</dbReference>
<organism evidence="2 3">
    <name type="scientific">Microbacterium invictum</name>
    <dbReference type="NCBI Taxonomy" id="515415"/>
    <lineage>
        <taxon>Bacteria</taxon>
        <taxon>Bacillati</taxon>
        <taxon>Actinomycetota</taxon>
        <taxon>Actinomycetes</taxon>
        <taxon>Micrococcales</taxon>
        <taxon>Microbacteriaceae</taxon>
        <taxon>Microbacterium</taxon>
    </lineage>
</organism>
<feature type="transmembrane region" description="Helical" evidence="1">
    <location>
        <begin position="126"/>
        <end position="149"/>
    </location>
</feature>